<protein>
    <submittedName>
        <fullName evidence="2">Uncharacterized protein</fullName>
    </submittedName>
</protein>
<feature type="signal peptide" evidence="1">
    <location>
        <begin position="1"/>
        <end position="18"/>
    </location>
</feature>
<proteinExistence type="predicted"/>
<dbReference type="Proteomes" id="UP000241803">
    <property type="component" value="Unassembled WGS sequence"/>
</dbReference>
<reference evidence="2 3" key="1">
    <citation type="submission" date="2018-03" db="EMBL/GenBank/DDBJ databases">
        <title>Whole genome sequencing of Histamine producing bacteria.</title>
        <authorList>
            <person name="Butler K."/>
        </authorList>
    </citation>
    <scope>NUCLEOTIDE SEQUENCE [LARGE SCALE GENOMIC DNA]</scope>
    <source>
        <strain evidence="2 3">ATCC 19614</strain>
    </source>
</reference>
<comment type="caution">
    <text evidence="2">The sequence shown here is derived from an EMBL/GenBank/DDBJ whole genome shotgun (WGS) entry which is preliminary data.</text>
</comment>
<gene>
    <name evidence="2" type="ORF">C9J47_00065</name>
</gene>
<organism evidence="2 3">
    <name type="scientific">Photobacterium indicum</name>
    <dbReference type="NCBI Taxonomy" id="81447"/>
    <lineage>
        <taxon>Bacteria</taxon>
        <taxon>Pseudomonadati</taxon>
        <taxon>Pseudomonadota</taxon>
        <taxon>Gammaproteobacteria</taxon>
        <taxon>Vibrionales</taxon>
        <taxon>Vibrionaceae</taxon>
        <taxon>Photobacterium</taxon>
    </lineage>
</organism>
<evidence type="ECO:0000313" key="2">
    <source>
        <dbReference type="EMBL" id="PSV49009.1"/>
    </source>
</evidence>
<keyword evidence="1" id="KW-0732">Signal</keyword>
<evidence type="ECO:0000313" key="3">
    <source>
        <dbReference type="Proteomes" id="UP000241803"/>
    </source>
</evidence>
<feature type="chain" id="PRO_5015681538" evidence="1">
    <location>
        <begin position="19"/>
        <end position="165"/>
    </location>
</feature>
<evidence type="ECO:0000256" key="1">
    <source>
        <dbReference type="SAM" id="SignalP"/>
    </source>
</evidence>
<sequence>MVRLFITLLALMSAFATAQTTKTENLPEGTMGILTVKSMTEGQLFWLKGRVGQGVYTRVDEQNRHCSIEVPIAIGGFSKTQLAIHSVQGLMIAITSRELSDSLMSGQRINSDDWVFRSAIENQPADGYIISGIEPTEQFILNSRRRWVSWLLDDTSKLICLSVSQ</sequence>
<keyword evidence="3" id="KW-1185">Reference proteome</keyword>
<dbReference type="RefSeq" id="WP_107251684.1">
    <property type="nucleotide sequence ID" value="NZ_PYOC01000001.1"/>
</dbReference>
<dbReference type="AlphaFoldDB" id="A0A2T3LCE9"/>
<accession>A0A2T3LCE9</accession>
<dbReference type="EMBL" id="PYOC01000001">
    <property type="protein sequence ID" value="PSV49009.1"/>
    <property type="molecule type" value="Genomic_DNA"/>
</dbReference>
<name>A0A2T3LCE9_9GAMM</name>